<dbReference type="InterPro" id="IPR019617">
    <property type="entry name" value="DUF2489"/>
</dbReference>
<dbReference type="OrthoDB" id="5293867at2"/>
<comment type="caution">
    <text evidence="3">The sequence shown here is derived from an EMBL/GenBank/DDBJ whole genome shotgun (WGS) entry which is preliminary data.</text>
</comment>
<evidence type="ECO:0000259" key="2">
    <source>
        <dbReference type="Pfam" id="PF10675"/>
    </source>
</evidence>
<reference evidence="3 4" key="1">
    <citation type="submission" date="2014-12" db="EMBL/GenBank/DDBJ databases">
        <title>Mercury Reductase activity and rhizosphere competence traits in the genome of root associated Photobacterium halotolerans MELD1.</title>
        <authorList>
            <person name="Mathew D.C."/>
            <person name="Huang C.-C."/>
        </authorList>
    </citation>
    <scope>NUCLEOTIDE SEQUENCE [LARGE SCALE GENOMIC DNA]</scope>
    <source>
        <strain evidence="3 4">MELD1</strain>
    </source>
</reference>
<keyword evidence="1" id="KW-1133">Transmembrane helix</keyword>
<dbReference type="AlphaFoldDB" id="A0A0F5VB17"/>
<name>A0A0F5VB17_9GAMM</name>
<keyword evidence="1" id="KW-0472">Membrane</keyword>
<organism evidence="3 4">
    <name type="scientific">Photobacterium halotolerans</name>
    <dbReference type="NCBI Taxonomy" id="265726"/>
    <lineage>
        <taxon>Bacteria</taxon>
        <taxon>Pseudomonadati</taxon>
        <taxon>Pseudomonadota</taxon>
        <taxon>Gammaproteobacteria</taxon>
        <taxon>Vibrionales</taxon>
        <taxon>Vibrionaceae</taxon>
        <taxon>Photobacterium</taxon>
    </lineage>
</organism>
<feature type="domain" description="DUF2489" evidence="2">
    <location>
        <begin position="16"/>
        <end position="155"/>
    </location>
</feature>
<dbReference type="PATRIC" id="fig|265726.11.peg.1713"/>
<evidence type="ECO:0000313" key="4">
    <source>
        <dbReference type="Proteomes" id="UP000033633"/>
    </source>
</evidence>
<proteinExistence type="predicted"/>
<sequence>MQDLKLWLFVAGSLIVVALAAYAGYLLYQLYQQKQRHQAFIARAEQQQAEAIAQRNRNILQSVYIIAEAGRQEQCDMSEIAIRLYKLMTVLQADRSVNFSAQYPALFELYKVVEEMPRGDERKALAKQDRMKDDLLRMKAESRLFDAIQSELAQILAQKAT</sequence>
<protein>
    <submittedName>
        <fullName evidence="3">Coproporphyrinogen III oxidase</fullName>
    </submittedName>
</protein>
<gene>
    <name evidence="3" type="ORF">KY46_17220</name>
</gene>
<evidence type="ECO:0000256" key="1">
    <source>
        <dbReference type="SAM" id="Phobius"/>
    </source>
</evidence>
<dbReference type="STRING" id="265726.KY46_17220"/>
<keyword evidence="1" id="KW-0812">Transmembrane</keyword>
<dbReference type="Proteomes" id="UP000033633">
    <property type="component" value="Unassembled WGS sequence"/>
</dbReference>
<feature type="transmembrane region" description="Helical" evidence="1">
    <location>
        <begin position="6"/>
        <end position="28"/>
    </location>
</feature>
<evidence type="ECO:0000313" key="3">
    <source>
        <dbReference type="EMBL" id="KKC98679.1"/>
    </source>
</evidence>
<dbReference type="Pfam" id="PF10675">
    <property type="entry name" value="DUF2489"/>
    <property type="match status" value="1"/>
</dbReference>
<dbReference type="EMBL" id="JWYV01000017">
    <property type="protein sequence ID" value="KKC98679.1"/>
    <property type="molecule type" value="Genomic_DNA"/>
</dbReference>
<accession>A0A0F5VB17</accession>
<dbReference type="RefSeq" id="WP_046221857.1">
    <property type="nucleotide sequence ID" value="NZ_JWYV01000017.1"/>
</dbReference>
<keyword evidence="4" id="KW-1185">Reference proteome</keyword>